<comment type="subcellular location">
    <subcellularLocation>
        <location evidence="1">Membrane</location>
        <topology evidence="1">Multi-pass membrane protein</topology>
    </subcellularLocation>
</comment>
<feature type="transmembrane region" description="Helical" evidence="7">
    <location>
        <begin position="387"/>
        <end position="407"/>
    </location>
</feature>
<evidence type="ECO:0000256" key="1">
    <source>
        <dbReference type="ARBA" id="ARBA00004141"/>
    </source>
</evidence>
<feature type="transmembrane region" description="Helical" evidence="7">
    <location>
        <begin position="413"/>
        <end position="437"/>
    </location>
</feature>
<dbReference type="InterPro" id="IPR045225">
    <property type="entry name" value="Uracil/uridine/allantoin_perm"/>
</dbReference>
<dbReference type="GO" id="GO:0015205">
    <property type="term" value="F:nucleobase transmembrane transporter activity"/>
    <property type="evidence" value="ECO:0007669"/>
    <property type="project" value="TreeGrafter"/>
</dbReference>
<dbReference type="Proteomes" id="UP000256645">
    <property type="component" value="Unassembled WGS sequence"/>
</dbReference>
<feature type="transmembrane region" description="Helical" evidence="7">
    <location>
        <begin position="345"/>
        <end position="367"/>
    </location>
</feature>
<feature type="transmembrane region" description="Helical" evidence="7">
    <location>
        <begin position="458"/>
        <end position="479"/>
    </location>
</feature>
<sequence length="581" mass="63305">MKAPKLSVPDTFKHVTVRAEGDTDETFNRWTNRDVLTVPSYQRNYTTFAFAGWWVAGGTNATAWSTGSSNIANGLTAGEACGAILVGGFLSGLVAFLCGEPGVSDLVNDRGTTTNNRKVLYHLGFPMMSRSTFGMYGSYFVIMMKTFVNIIFCGIQCYWGGLAARIVLSCIFPSFAFMENTLPASAAINTPQLIGFVIYIIIFTGLLFIHPSKLQPLLLVSFVGISCTFIGLFAYCIGANGGSASLIASSKVIGSTERAFRFLQAISGVAGGWTGSAIRQSDWTRFAKTKRAPVINQILGAPISITVASVFGVFATSAAQNMYGVTLWNPIELMQYILTNNYTPAARAGCFFGGLGFFLSQISVNLVQNSVAVGMDLSSMAPRYIDVTRGSLTMVIIGTVINPWRFVNSPGTFITVLSSFGMFIAPLAGINAADFWVVRRLKWRVPDLYIGNKSSIYWYNYGLNWRAFLAWVLIVWVSFPGFLWAVGGAPNVALAWQRIFQVTWFVGFLGGFLVYSTICFFNSPPGGKMSLERHAPFPYESDFIEGGEHVTLGQNLDIDESGSVDMSAAKEKLARESVTED</sequence>
<evidence type="ECO:0000256" key="7">
    <source>
        <dbReference type="SAM" id="Phobius"/>
    </source>
</evidence>
<dbReference type="Gene3D" id="1.10.4160.10">
    <property type="entry name" value="Hydantoin permease"/>
    <property type="match status" value="1"/>
</dbReference>
<evidence type="ECO:0000313" key="8">
    <source>
        <dbReference type="EMBL" id="RDW82342.1"/>
    </source>
</evidence>
<reference evidence="8 9" key="1">
    <citation type="journal article" date="2018" name="IMA Fungus">
        <title>IMA Genome-F 9: Draft genome sequence of Annulohypoxylon stygium, Aspergillus mulundensis, Berkeleyomyces basicola (syn. Thielaviopsis basicola), Ceratocystis smalleyi, two Cercospora beticola strains, Coleophoma cylindrospora, Fusarium fracticaudum, Phialophora cf. hyalina, and Morchella septimelata.</title>
        <authorList>
            <person name="Wingfield B.D."/>
            <person name="Bills G.F."/>
            <person name="Dong Y."/>
            <person name="Huang W."/>
            <person name="Nel W.J."/>
            <person name="Swalarsk-Parry B.S."/>
            <person name="Vaghefi N."/>
            <person name="Wilken P.M."/>
            <person name="An Z."/>
            <person name="de Beer Z.W."/>
            <person name="De Vos L."/>
            <person name="Chen L."/>
            <person name="Duong T.A."/>
            <person name="Gao Y."/>
            <person name="Hammerbacher A."/>
            <person name="Kikkert J.R."/>
            <person name="Li Y."/>
            <person name="Li H."/>
            <person name="Li K."/>
            <person name="Li Q."/>
            <person name="Liu X."/>
            <person name="Ma X."/>
            <person name="Naidoo K."/>
            <person name="Pethybridge S.J."/>
            <person name="Sun J."/>
            <person name="Steenkamp E.T."/>
            <person name="van der Nest M.A."/>
            <person name="van Wyk S."/>
            <person name="Wingfield M.J."/>
            <person name="Xiong C."/>
            <person name="Yue Q."/>
            <person name="Zhang X."/>
        </authorList>
    </citation>
    <scope>NUCLEOTIDE SEQUENCE [LARGE SCALE GENOMIC DNA]</scope>
    <source>
        <strain evidence="8 9">BP6252</strain>
    </source>
</reference>
<feature type="transmembrane region" description="Helical" evidence="7">
    <location>
        <begin position="133"/>
        <end position="152"/>
    </location>
</feature>
<organism evidence="8 9">
    <name type="scientific">Coleophoma cylindrospora</name>
    <dbReference type="NCBI Taxonomy" id="1849047"/>
    <lineage>
        <taxon>Eukaryota</taxon>
        <taxon>Fungi</taxon>
        <taxon>Dikarya</taxon>
        <taxon>Ascomycota</taxon>
        <taxon>Pezizomycotina</taxon>
        <taxon>Leotiomycetes</taxon>
        <taxon>Helotiales</taxon>
        <taxon>Dermateaceae</taxon>
        <taxon>Coleophoma</taxon>
    </lineage>
</organism>
<dbReference type="InterPro" id="IPR001248">
    <property type="entry name" value="Pur-cyt_permease"/>
</dbReference>
<dbReference type="GO" id="GO:0005886">
    <property type="term" value="C:plasma membrane"/>
    <property type="evidence" value="ECO:0007669"/>
    <property type="project" value="TreeGrafter"/>
</dbReference>
<feature type="transmembrane region" description="Helical" evidence="7">
    <location>
        <begin position="216"/>
        <end position="237"/>
    </location>
</feature>
<evidence type="ECO:0000256" key="4">
    <source>
        <dbReference type="ARBA" id="ARBA00022989"/>
    </source>
</evidence>
<keyword evidence="5 7" id="KW-0472">Membrane</keyword>
<feature type="transmembrane region" description="Helical" evidence="7">
    <location>
        <begin position="298"/>
        <end position="325"/>
    </location>
</feature>
<dbReference type="Pfam" id="PF02133">
    <property type="entry name" value="Transp_cyt_pur"/>
    <property type="match status" value="1"/>
</dbReference>
<feature type="transmembrane region" description="Helical" evidence="7">
    <location>
        <begin position="190"/>
        <end position="210"/>
    </location>
</feature>
<feature type="transmembrane region" description="Helical" evidence="7">
    <location>
        <begin position="158"/>
        <end position="178"/>
    </location>
</feature>
<evidence type="ECO:0000256" key="2">
    <source>
        <dbReference type="ARBA" id="ARBA00008974"/>
    </source>
</evidence>
<accession>A0A3D8S7R5</accession>
<dbReference type="EMBL" id="PDLM01000003">
    <property type="protein sequence ID" value="RDW82342.1"/>
    <property type="molecule type" value="Genomic_DNA"/>
</dbReference>
<name>A0A3D8S7R5_9HELO</name>
<proteinExistence type="inferred from homology"/>
<comment type="caution">
    <text evidence="8">The sequence shown here is derived from an EMBL/GenBank/DDBJ whole genome shotgun (WGS) entry which is preliminary data.</text>
</comment>
<gene>
    <name evidence="8" type="ORF">BP6252_03454</name>
</gene>
<keyword evidence="3 7" id="KW-0812">Transmembrane</keyword>
<comment type="similarity">
    <text evidence="2">Belongs to the purine-cytosine permease (2.A.39) family.</text>
</comment>
<dbReference type="PANTHER" id="PTHR30618">
    <property type="entry name" value="NCS1 FAMILY PURINE/PYRIMIDINE TRANSPORTER"/>
    <property type="match status" value="1"/>
</dbReference>
<protein>
    <submittedName>
        <fullName evidence="8">Uncharacterized protein</fullName>
    </submittedName>
</protein>
<feature type="region of interest" description="Disordered" evidence="6">
    <location>
        <begin position="561"/>
        <end position="581"/>
    </location>
</feature>
<evidence type="ECO:0000256" key="6">
    <source>
        <dbReference type="SAM" id="MobiDB-lite"/>
    </source>
</evidence>
<dbReference type="AlphaFoldDB" id="A0A3D8S7R5"/>
<dbReference type="OrthoDB" id="2018619at2759"/>
<evidence type="ECO:0000313" key="9">
    <source>
        <dbReference type="Proteomes" id="UP000256645"/>
    </source>
</evidence>
<evidence type="ECO:0000256" key="5">
    <source>
        <dbReference type="ARBA" id="ARBA00023136"/>
    </source>
</evidence>
<feature type="transmembrane region" description="Helical" evidence="7">
    <location>
        <begin position="499"/>
        <end position="521"/>
    </location>
</feature>
<evidence type="ECO:0000256" key="3">
    <source>
        <dbReference type="ARBA" id="ARBA00022692"/>
    </source>
</evidence>
<feature type="compositionally biased region" description="Basic and acidic residues" evidence="6">
    <location>
        <begin position="568"/>
        <end position="581"/>
    </location>
</feature>
<keyword evidence="9" id="KW-1185">Reference proteome</keyword>
<keyword evidence="4 7" id="KW-1133">Transmembrane helix</keyword>
<dbReference type="PANTHER" id="PTHR30618:SF15">
    <property type="entry name" value="NICOTINAMIDE RIBOSIDE TRANSPORTER 1-RELATED"/>
    <property type="match status" value="1"/>
</dbReference>